<proteinExistence type="predicted"/>
<protein>
    <submittedName>
        <fullName evidence="2">MBL fold metallo-hydrolase</fullName>
    </submittedName>
</protein>
<dbReference type="PANTHER" id="PTHR46018:SF7">
    <property type="entry name" value="RIBONUCLEASE Z"/>
    <property type="match status" value="1"/>
</dbReference>
<sequence>MEILFIGTGAGGSPGSNRWRASSVVFSEETALLIDCGVGCHYRLGERGLLKEIDAIFITHYHMDHFLGLPELLFQAHIEKRSKPLKIIGPNGIESMIRTAAPHLFSNINFSFSVETVKVHETYKLNDLTLIPAPACHTIESYGLKILDKRGNSLGFSSDTSEPCESLISVLKGVKYLVHEATCDERNKDLCHKYGHSTVLEAIEAAKAIGAEKLILNHIDENFNNLNSSYQILPKSLNGKVIFANDLDRIILS</sequence>
<dbReference type="SUPFAM" id="SSF56281">
    <property type="entry name" value="Metallo-hydrolase/oxidoreductase"/>
    <property type="match status" value="1"/>
</dbReference>
<gene>
    <name evidence="2" type="ORF">ENO39_05280</name>
</gene>
<reference evidence="2" key="1">
    <citation type="journal article" date="2020" name="mSystems">
        <title>Genome- and Community-Level Interaction Insights into Carbon Utilization and Element Cycling Functions of Hydrothermarchaeota in Hydrothermal Sediment.</title>
        <authorList>
            <person name="Zhou Z."/>
            <person name="Liu Y."/>
            <person name="Xu W."/>
            <person name="Pan J."/>
            <person name="Luo Z.H."/>
            <person name="Li M."/>
        </authorList>
    </citation>
    <scope>NUCLEOTIDE SEQUENCE [LARGE SCALE GENOMIC DNA]</scope>
    <source>
        <strain evidence="2">SpSt-1261</strain>
    </source>
</reference>
<dbReference type="EMBL" id="DSFH01000065">
    <property type="protein sequence ID" value="HEW64446.1"/>
    <property type="molecule type" value="Genomic_DNA"/>
</dbReference>
<dbReference type="Pfam" id="PF23023">
    <property type="entry name" value="Anti-Pycsar_Apyc1"/>
    <property type="match status" value="1"/>
</dbReference>
<dbReference type="AlphaFoldDB" id="A0A7C2VBC6"/>
<dbReference type="Proteomes" id="UP000886076">
    <property type="component" value="Unassembled WGS sequence"/>
</dbReference>
<dbReference type="InterPro" id="IPR036866">
    <property type="entry name" value="RibonucZ/Hydroxyglut_hydro"/>
</dbReference>
<dbReference type="SMART" id="SM00849">
    <property type="entry name" value="Lactamase_B"/>
    <property type="match status" value="1"/>
</dbReference>
<name>A0A7C2VBC6_9CREN</name>
<accession>A0A7C2VBC6</accession>
<dbReference type="InterPro" id="IPR001279">
    <property type="entry name" value="Metallo-B-lactamas"/>
</dbReference>
<dbReference type="GO" id="GO:0042781">
    <property type="term" value="F:3'-tRNA processing endoribonuclease activity"/>
    <property type="evidence" value="ECO:0007669"/>
    <property type="project" value="TreeGrafter"/>
</dbReference>
<dbReference type="PANTHER" id="PTHR46018">
    <property type="entry name" value="ZINC PHOSPHODIESTERASE ELAC PROTEIN 1"/>
    <property type="match status" value="1"/>
</dbReference>
<feature type="domain" description="Metallo-beta-lactamase" evidence="1">
    <location>
        <begin position="20"/>
        <end position="218"/>
    </location>
</feature>
<evidence type="ECO:0000259" key="1">
    <source>
        <dbReference type="SMART" id="SM00849"/>
    </source>
</evidence>
<dbReference type="RefSeq" id="WP_272985784.1">
    <property type="nucleotide sequence ID" value="NZ_DSFH01000065.1"/>
</dbReference>
<comment type="caution">
    <text evidence="2">The sequence shown here is derived from an EMBL/GenBank/DDBJ whole genome shotgun (WGS) entry which is preliminary data.</text>
</comment>
<organism evidence="2">
    <name type="scientific">Fervidicoccus fontis</name>
    <dbReference type="NCBI Taxonomy" id="683846"/>
    <lineage>
        <taxon>Archaea</taxon>
        <taxon>Thermoproteota</taxon>
        <taxon>Thermoprotei</taxon>
        <taxon>Fervidicoccales</taxon>
        <taxon>Fervidicoccaceae</taxon>
        <taxon>Fervidicoccus</taxon>
    </lineage>
</organism>
<evidence type="ECO:0000313" key="2">
    <source>
        <dbReference type="EMBL" id="HEW64446.1"/>
    </source>
</evidence>
<dbReference type="Gene3D" id="3.60.15.10">
    <property type="entry name" value="Ribonuclease Z/Hydroxyacylglutathione hydrolase-like"/>
    <property type="match status" value="1"/>
</dbReference>